<evidence type="ECO:0000313" key="7">
    <source>
        <dbReference type="Proteomes" id="UP000266506"/>
    </source>
</evidence>
<dbReference type="InterPro" id="IPR004881">
    <property type="entry name" value="Ribosome_biogen_GTPase_RsgA"/>
</dbReference>
<dbReference type="InterPro" id="IPR027417">
    <property type="entry name" value="P-loop_NTPase"/>
</dbReference>
<accession>A0A397RR54</accession>
<dbReference type="EMBL" id="QXEV01000014">
    <property type="protein sequence ID" value="RIA75642.1"/>
    <property type="molecule type" value="Genomic_DNA"/>
</dbReference>
<dbReference type="FunCoup" id="A0A397RR54">
    <property type="interactions" value="211"/>
</dbReference>
<dbReference type="OrthoDB" id="9809485at2"/>
<keyword evidence="3" id="KW-0479">Metal-binding</keyword>
<sequence>MQKGRILNLCGGVYKVLLEDGSIISVKARGKLRYEKKYMVNEKSLSKKEVLTTVKNTPKVGDVGVIENGMIDHYLERKNEMVRPDIANVDQILLVFAAKEPDFSFYLLDLFLVNILKQNITPVIVISKIDKLNDNEFFELKSKLSYYENMGYKVLYVDSKHNKGIDDVREVLRGKITVLSGQTGAGKSTLINAVVPGFSLKTQEISQALGRGKHTTRETSLYPYLGGFIGDTPGFSKLDVLGISKDELASLFIDFNGYTCKFRDCNHTEGIKGCGIHLAVDSNKILRSRYESYNKMYKEILKKWKYLYQY</sequence>
<dbReference type="GO" id="GO:0003924">
    <property type="term" value="F:GTPase activity"/>
    <property type="evidence" value="ECO:0007669"/>
    <property type="project" value="UniProtKB-UniRule"/>
</dbReference>
<comment type="cofactor">
    <cofactor evidence="3">
        <name>Zn(2+)</name>
        <dbReference type="ChEBI" id="CHEBI:29105"/>
    </cofactor>
    <text evidence="3">Binds 1 zinc ion per subunit.</text>
</comment>
<dbReference type="CDD" id="cd01854">
    <property type="entry name" value="YjeQ_EngC"/>
    <property type="match status" value="1"/>
</dbReference>
<dbReference type="Pfam" id="PF03193">
    <property type="entry name" value="RsgA_GTPase"/>
    <property type="match status" value="1"/>
</dbReference>
<dbReference type="HAMAP" id="MF_01820">
    <property type="entry name" value="GTPase_RsgA"/>
    <property type="match status" value="1"/>
</dbReference>
<evidence type="ECO:0000259" key="4">
    <source>
        <dbReference type="PROSITE" id="PS50936"/>
    </source>
</evidence>
<keyword evidence="2 3" id="KW-0342">GTP-binding</keyword>
<dbReference type="Gene3D" id="3.40.50.300">
    <property type="entry name" value="P-loop containing nucleotide triphosphate hydrolases"/>
    <property type="match status" value="1"/>
</dbReference>
<dbReference type="InterPro" id="IPR030378">
    <property type="entry name" value="G_CP_dom"/>
</dbReference>
<name>A0A397RR54_9MOLU</name>
<feature type="binding site" evidence="3">
    <location>
        <position position="267"/>
    </location>
    <ligand>
        <name>Zn(2+)</name>
        <dbReference type="ChEBI" id="CHEBI:29105"/>
    </ligand>
</feature>
<dbReference type="GO" id="GO:0042274">
    <property type="term" value="P:ribosomal small subunit biogenesis"/>
    <property type="evidence" value="ECO:0007669"/>
    <property type="project" value="UniProtKB-UniRule"/>
</dbReference>
<evidence type="ECO:0000256" key="1">
    <source>
        <dbReference type="ARBA" id="ARBA00022741"/>
    </source>
</evidence>
<keyword evidence="3" id="KW-0690">Ribosome biogenesis</keyword>
<feature type="binding site" evidence="3">
    <location>
        <begin position="127"/>
        <end position="130"/>
    </location>
    <ligand>
        <name>GTP</name>
        <dbReference type="ChEBI" id="CHEBI:37565"/>
    </ligand>
</feature>
<feature type="domain" description="EngC GTPase" evidence="4">
    <location>
        <begin position="87"/>
        <end position="236"/>
    </location>
</feature>
<dbReference type="PROSITE" id="PS51721">
    <property type="entry name" value="G_CP"/>
    <property type="match status" value="1"/>
</dbReference>
<comment type="subcellular location">
    <subcellularLocation>
        <location evidence="3">Cytoplasm</location>
    </subcellularLocation>
</comment>
<dbReference type="PANTHER" id="PTHR32120:SF11">
    <property type="entry name" value="SMALL RIBOSOMAL SUBUNIT BIOGENESIS GTPASE RSGA 1, MITOCHONDRIAL-RELATED"/>
    <property type="match status" value="1"/>
</dbReference>
<evidence type="ECO:0000256" key="3">
    <source>
        <dbReference type="HAMAP-Rule" id="MF_01820"/>
    </source>
</evidence>
<dbReference type="InParanoid" id="A0A397RR54"/>
<dbReference type="SUPFAM" id="SSF52540">
    <property type="entry name" value="P-loop containing nucleoside triphosphate hydrolases"/>
    <property type="match status" value="1"/>
</dbReference>
<dbReference type="AlphaFoldDB" id="A0A397RR54"/>
<keyword evidence="7" id="KW-1185">Reference proteome</keyword>
<reference evidence="6 7" key="1">
    <citation type="submission" date="2018-08" db="EMBL/GenBank/DDBJ databases">
        <title>Genomic Encyclopedia of Archaeal and Bacterial Type Strains, Phase II (KMG-II): from individual species to whole genera.</title>
        <authorList>
            <person name="Goeker M."/>
        </authorList>
    </citation>
    <scope>NUCLEOTIDE SEQUENCE [LARGE SCALE GENOMIC DNA]</scope>
    <source>
        <strain evidence="6 7">ATCC 27112</strain>
    </source>
</reference>
<gene>
    <name evidence="3" type="primary">rsgA</name>
    <name evidence="6" type="ORF">EI71_01300</name>
</gene>
<keyword evidence="1 3" id="KW-0547">Nucleotide-binding</keyword>
<keyword evidence="3" id="KW-0963">Cytoplasm</keyword>
<comment type="similarity">
    <text evidence="3">Belongs to the TRAFAC class YlqF/YawG GTPase family. RsgA subfamily.</text>
</comment>
<feature type="binding site" evidence="3">
    <location>
        <position position="260"/>
    </location>
    <ligand>
        <name>Zn(2+)</name>
        <dbReference type="ChEBI" id="CHEBI:29105"/>
    </ligand>
</feature>
<comment type="subunit">
    <text evidence="3">Monomer. Associates with 30S ribosomal subunit, binds 16S rRNA.</text>
</comment>
<keyword evidence="3" id="KW-0694">RNA-binding</keyword>
<keyword evidence="3" id="KW-0699">rRNA-binding</keyword>
<keyword evidence="3" id="KW-0378">Hydrolase</keyword>
<dbReference type="Proteomes" id="UP000266506">
    <property type="component" value="Unassembled WGS sequence"/>
</dbReference>
<dbReference type="InterPro" id="IPR010914">
    <property type="entry name" value="RsgA_GTPase_dom"/>
</dbReference>
<dbReference type="GO" id="GO:0046872">
    <property type="term" value="F:metal ion binding"/>
    <property type="evidence" value="ECO:0007669"/>
    <property type="project" value="UniProtKB-KW"/>
</dbReference>
<dbReference type="Gene3D" id="1.10.40.50">
    <property type="entry name" value="Probable gtpase engc, domain 3"/>
    <property type="match status" value="1"/>
</dbReference>
<feature type="binding site" evidence="3">
    <location>
        <position position="274"/>
    </location>
    <ligand>
        <name>Zn(2+)</name>
        <dbReference type="ChEBI" id="CHEBI:29105"/>
    </ligand>
</feature>
<keyword evidence="3" id="KW-0862">Zinc</keyword>
<comment type="caution">
    <text evidence="6">The sequence shown here is derived from an EMBL/GenBank/DDBJ whole genome shotgun (WGS) entry which is preliminary data.</text>
</comment>
<dbReference type="PANTHER" id="PTHR32120">
    <property type="entry name" value="SMALL RIBOSOMAL SUBUNIT BIOGENESIS GTPASE RSGA"/>
    <property type="match status" value="1"/>
</dbReference>
<dbReference type="GO" id="GO:0019843">
    <property type="term" value="F:rRNA binding"/>
    <property type="evidence" value="ECO:0007669"/>
    <property type="project" value="UniProtKB-KW"/>
</dbReference>
<comment type="function">
    <text evidence="3">One of several proteins that assist in the late maturation steps of the functional core of the 30S ribosomal subunit. Helps release RbfA from mature subunits. May play a role in the assembly of ribosomal proteins into the subunit. Circularly permuted GTPase that catalyzes slow GTP hydrolysis, GTPase activity is stimulated by the 30S ribosomal subunit.</text>
</comment>
<evidence type="ECO:0000259" key="5">
    <source>
        <dbReference type="PROSITE" id="PS51721"/>
    </source>
</evidence>
<protein>
    <recommendedName>
        <fullName evidence="3">Small ribosomal subunit biogenesis GTPase RsgA</fullName>
        <ecNumber evidence="3">3.6.1.-</ecNumber>
    </recommendedName>
</protein>
<dbReference type="GO" id="GO:0005525">
    <property type="term" value="F:GTP binding"/>
    <property type="evidence" value="ECO:0007669"/>
    <property type="project" value="UniProtKB-UniRule"/>
</dbReference>
<feature type="binding site" evidence="3">
    <location>
        <begin position="181"/>
        <end position="189"/>
    </location>
    <ligand>
        <name>GTP</name>
        <dbReference type="ChEBI" id="CHEBI:37565"/>
    </ligand>
</feature>
<dbReference type="GO" id="GO:0005737">
    <property type="term" value="C:cytoplasm"/>
    <property type="evidence" value="ECO:0007669"/>
    <property type="project" value="UniProtKB-SubCell"/>
</dbReference>
<dbReference type="NCBIfam" id="TIGR00157">
    <property type="entry name" value="ribosome small subunit-dependent GTPase A"/>
    <property type="match status" value="1"/>
</dbReference>
<evidence type="ECO:0000256" key="2">
    <source>
        <dbReference type="ARBA" id="ARBA00023134"/>
    </source>
</evidence>
<feature type="domain" description="CP-type G" evidence="5">
    <location>
        <begin position="78"/>
        <end position="238"/>
    </location>
</feature>
<organism evidence="6 7">
    <name type="scientific">Anaeroplasma bactoclasticum</name>
    <dbReference type="NCBI Taxonomy" id="2088"/>
    <lineage>
        <taxon>Bacteria</taxon>
        <taxon>Bacillati</taxon>
        <taxon>Mycoplasmatota</taxon>
        <taxon>Mollicutes</taxon>
        <taxon>Anaeroplasmatales</taxon>
        <taxon>Anaeroplasmataceae</taxon>
        <taxon>Anaeroplasma</taxon>
    </lineage>
</organism>
<proteinExistence type="inferred from homology"/>
<evidence type="ECO:0000313" key="6">
    <source>
        <dbReference type="EMBL" id="RIA75642.1"/>
    </source>
</evidence>
<dbReference type="EC" id="3.6.1.-" evidence="3"/>
<dbReference type="PROSITE" id="PS50936">
    <property type="entry name" value="ENGC_GTPASE"/>
    <property type="match status" value="1"/>
</dbReference>
<feature type="binding site" evidence="3">
    <location>
        <position position="265"/>
    </location>
    <ligand>
        <name>Zn(2+)</name>
        <dbReference type="ChEBI" id="CHEBI:29105"/>
    </ligand>
</feature>